<dbReference type="STRING" id="1469948.GCA_000732725_01060"/>
<dbReference type="EMBL" id="SLUO01000024">
    <property type="protein sequence ID" value="TCL53912.1"/>
    <property type="molecule type" value="Genomic_DNA"/>
</dbReference>
<gene>
    <name evidence="2" type="ORF">EDD76_12433</name>
</gene>
<sequence length="127" mass="14450">MKLKKITNITIQNWVNDFSENHAPKTVKNAYGYISCVFKEFMPDKTFKVTLPKGKKKSFIVPTDEDITRIIAYFRENDTNMMYAACLAAFSTLSRSEVCGIAGEDISGNVIHVRNTMVKDRMVLESK</sequence>
<dbReference type="Proteomes" id="UP000295718">
    <property type="component" value="Unassembled WGS sequence"/>
</dbReference>
<evidence type="ECO:0000313" key="2">
    <source>
        <dbReference type="EMBL" id="TCL53912.1"/>
    </source>
</evidence>
<dbReference type="RefSeq" id="WP_031389799.1">
    <property type="nucleotide sequence ID" value="NZ_JPNB01000001.1"/>
</dbReference>
<dbReference type="Gene3D" id="1.10.150.130">
    <property type="match status" value="1"/>
</dbReference>
<dbReference type="SUPFAM" id="SSF56349">
    <property type="entry name" value="DNA breaking-rejoining enzymes"/>
    <property type="match status" value="1"/>
</dbReference>
<organism evidence="2 3">
    <name type="scientific">Kineothrix alysoides</name>
    <dbReference type="NCBI Taxonomy" id="1469948"/>
    <lineage>
        <taxon>Bacteria</taxon>
        <taxon>Bacillati</taxon>
        <taxon>Bacillota</taxon>
        <taxon>Clostridia</taxon>
        <taxon>Lachnospirales</taxon>
        <taxon>Lachnospiraceae</taxon>
        <taxon>Kineothrix</taxon>
    </lineage>
</organism>
<evidence type="ECO:0008006" key="4">
    <source>
        <dbReference type="Google" id="ProtNLM"/>
    </source>
</evidence>
<dbReference type="InterPro" id="IPR011010">
    <property type="entry name" value="DNA_brk_join_enz"/>
</dbReference>
<evidence type="ECO:0000313" key="3">
    <source>
        <dbReference type="Proteomes" id="UP000295718"/>
    </source>
</evidence>
<evidence type="ECO:0000256" key="1">
    <source>
        <dbReference type="ARBA" id="ARBA00023125"/>
    </source>
</evidence>
<dbReference type="OrthoDB" id="9785687at2"/>
<dbReference type="InterPro" id="IPR010998">
    <property type="entry name" value="Integrase_recombinase_N"/>
</dbReference>
<keyword evidence="1" id="KW-0238">DNA-binding</keyword>
<protein>
    <recommendedName>
        <fullName evidence="4">Phage integrase family protein</fullName>
    </recommendedName>
</protein>
<reference evidence="2 3" key="1">
    <citation type="submission" date="2019-03" db="EMBL/GenBank/DDBJ databases">
        <title>Genomic Encyclopedia of Type Strains, Phase IV (KMG-IV): sequencing the most valuable type-strain genomes for metagenomic binning, comparative biology and taxonomic classification.</title>
        <authorList>
            <person name="Goeker M."/>
        </authorList>
    </citation>
    <scope>NUCLEOTIDE SEQUENCE [LARGE SCALE GENOMIC DNA]</scope>
    <source>
        <strain evidence="2 3">DSM 100556</strain>
    </source>
</reference>
<name>A0A4V2QAU5_9FIRM</name>
<proteinExistence type="predicted"/>
<accession>A0A4V2QAU5</accession>
<dbReference type="GO" id="GO:0003677">
    <property type="term" value="F:DNA binding"/>
    <property type="evidence" value="ECO:0007669"/>
    <property type="project" value="UniProtKB-KW"/>
</dbReference>
<dbReference type="AlphaFoldDB" id="A0A4V2QAU5"/>
<comment type="caution">
    <text evidence="2">The sequence shown here is derived from an EMBL/GenBank/DDBJ whole genome shotgun (WGS) entry which is preliminary data.</text>
</comment>
<keyword evidence="3" id="KW-1185">Reference proteome</keyword>